<proteinExistence type="inferred from homology"/>
<dbReference type="Gene3D" id="1.10.1040.10">
    <property type="entry name" value="N-(1-d-carboxylethyl)-l-norvaline Dehydrogenase, domain 2"/>
    <property type="match status" value="1"/>
</dbReference>
<dbReference type="Pfam" id="PF03446">
    <property type="entry name" value="NAD_binding_2"/>
    <property type="match status" value="1"/>
</dbReference>
<dbReference type="InterPro" id="IPR006115">
    <property type="entry name" value="6PGDH_NADP-bd"/>
</dbReference>
<comment type="similarity">
    <text evidence="1">Belongs to the HIBADH-related family. NP60 subfamily.</text>
</comment>
<dbReference type="EMBL" id="BMAO01006424">
    <property type="protein sequence ID" value="GFR08428.1"/>
    <property type="molecule type" value="Genomic_DNA"/>
</dbReference>
<accession>A0A8X6GPI6</accession>
<sequence>MIMLKNPYHLAIKKRSRMLRDTVETIQHLSEKREIAEDLPDNANNEDSASIDVGESTEIESRIPIKKIRKEVNLHEVKKLGNRKVKKQSVNIGTSEIVQALENSEDTTCSKFLKVDNADKSENCSSSQQITAAKGSSMLGKKTFPFAGTTFIPPASKKIGFIGLGEMGLIIVKHLLTSRYKVTIWNKTKEKCKECVDAGATIAANPAEVVKSSDIIFGCVADTSAVNAIVFGTDGVLKGFEDCSVEANAFKGYVELSSVYFQTNGIVAAAITRKGGKYLEAPIFGTKQFAKDRSLIVIASGDRDLFHVCQPYFYTFAIRSYCVGPSVGDGSKYSIILNMYHSASLAALIGALTIAKEYELDLNKLFDLLREIGYVSKILEEKFKAVVKNDFANISSSLKRLKKAMTHGLHLSEVYVVPIGVKSTANIFLKSTKI</sequence>
<dbReference type="SUPFAM" id="SSF48179">
    <property type="entry name" value="6-phosphogluconate dehydrogenase C-terminal domain-like"/>
    <property type="match status" value="1"/>
</dbReference>
<dbReference type="Proteomes" id="UP000887116">
    <property type="component" value="Unassembled WGS sequence"/>
</dbReference>
<reference evidence="3" key="1">
    <citation type="submission" date="2020-07" db="EMBL/GenBank/DDBJ databases">
        <title>Multicomponent nature underlies the extraordinary mechanical properties of spider dragline silk.</title>
        <authorList>
            <person name="Kono N."/>
            <person name="Nakamura H."/>
            <person name="Mori M."/>
            <person name="Yoshida Y."/>
            <person name="Ohtoshi R."/>
            <person name="Malay A.D."/>
            <person name="Moran D.A.P."/>
            <person name="Tomita M."/>
            <person name="Numata K."/>
            <person name="Arakawa K."/>
        </authorList>
    </citation>
    <scope>NUCLEOTIDE SEQUENCE</scope>
</reference>
<dbReference type="InterPro" id="IPR008927">
    <property type="entry name" value="6-PGluconate_DH-like_C_sf"/>
</dbReference>
<dbReference type="Gene3D" id="3.40.50.720">
    <property type="entry name" value="NAD(P)-binding Rossmann-like Domain"/>
    <property type="match status" value="1"/>
</dbReference>
<keyword evidence="4" id="KW-1185">Reference proteome</keyword>
<dbReference type="InterPro" id="IPR013328">
    <property type="entry name" value="6PGD_dom2"/>
</dbReference>
<evidence type="ECO:0000256" key="1">
    <source>
        <dbReference type="ARBA" id="ARBA00007598"/>
    </source>
</evidence>
<dbReference type="PANTHER" id="PTHR43580:SF2">
    <property type="entry name" value="CYTOKINE-LIKE NUCLEAR FACTOR N-PAC"/>
    <property type="match status" value="1"/>
</dbReference>
<evidence type="ECO:0000313" key="3">
    <source>
        <dbReference type="EMBL" id="GFR08428.1"/>
    </source>
</evidence>
<dbReference type="SUPFAM" id="SSF51735">
    <property type="entry name" value="NAD(P)-binding Rossmann-fold domains"/>
    <property type="match status" value="1"/>
</dbReference>
<dbReference type="InterPro" id="IPR036291">
    <property type="entry name" value="NAD(P)-bd_dom_sf"/>
</dbReference>
<evidence type="ECO:0000259" key="2">
    <source>
        <dbReference type="Pfam" id="PF03446"/>
    </source>
</evidence>
<protein>
    <submittedName>
        <fullName evidence="3">Oxidoreductase GLYR1</fullName>
    </submittedName>
</protein>
<organism evidence="3 4">
    <name type="scientific">Trichonephila clavata</name>
    <name type="common">Joro spider</name>
    <name type="synonym">Nephila clavata</name>
    <dbReference type="NCBI Taxonomy" id="2740835"/>
    <lineage>
        <taxon>Eukaryota</taxon>
        <taxon>Metazoa</taxon>
        <taxon>Ecdysozoa</taxon>
        <taxon>Arthropoda</taxon>
        <taxon>Chelicerata</taxon>
        <taxon>Arachnida</taxon>
        <taxon>Araneae</taxon>
        <taxon>Araneomorphae</taxon>
        <taxon>Entelegynae</taxon>
        <taxon>Araneoidea</taxon>
        <taxon>Nephilidae</taxon>
        <taxon>Trichonephila</taxon>
    </lineage>
</organism>
<dbReference type="PANTHER" id="PTHR43580">
    <property type="entry name" value="OXIDOREDUCTASE GLYR1-RELATED"/>
    <property type="match status" value="1"/>
</dbReference>
<dbReference type="OrthoDB" id="21615at2759"/>
<dbReference type="InterPro" id="IPR051265">
    <property type="entry name" value="HIBADH-related_NP60_sf"/>
</dbReference>
<feature type="domain" description="6-phosphogluconate dehydrogenase NADP-binding" evidence="2">
    <location>
        <begin position="158"/>
        <end position="324"/>
    </location>
</feature>
<evidence type="ECO:0000313" key="4">
    <source>
        <dbReference type="Proteomes" id="UP000887116"/>
    </source>
</evidence>
<gene>
    <name evidence="3" type="primary">AAEL006684_0</name>
    <name evidence="3" type="ORF">TNCT_525201</name>
</gene>
<dbReference type="GO" id="GO:0050661">
    <property type="term" value="F:NADP binding"/>
    <property type="evidence" value="ECO:0007669"/>
    <property type="project" value="InterPro"/>
</dbReference>
<comment type="caution">
    <text evidence="3">The sequence shown here is derived from an EMBL/GenBank/DDBJ whole genome shotgun (WGS) entry which is preliminary data.</text>
</comment>
<name>A0A8X6GPI6_TRICU</name>
<dbReference type="AlphaFoldDB" id="A0A8X6GPI6"/>